<name>S8AEQ2_DACHA</name>
<dbReference type="HOGENOM" id="CLU_042941_0_0_1"/>
<dbReference type="Proteomes" id="UP000015100">
    <property type="component" value="Unassembled WGS sequence"/>
</dbReference>
<evidence type="ECO:0000256" key="1">
    <source>
        <dbReference type="ARBA" id="ARBA00035112"/>
    </source>
</evidence>
<dbReference type="EMBL" id="AQGS01000238">
    <property type="protein sequence ID" value="EPS41535.1"/>
    <property type="molecule type" value="Genomic_DNA"/>
</dbReference>
<organism evidence="2 3">
    <name type="scientific">Dactylellina haptotyla (strain CBS 200.50)</name>
    <name type="common">Nematode-trapping fungus</name>
    <name type="synonym">Monacrosporium haptotylum</name>
    <dbReference type="NCBI Taxonomy" id="1284197"/>
    <lineage>
        <taxon>Eukaryota</taxon>
        <taxon>Fungi</taxon>
        <taxon>Dikarya</taxon>
        <taxon>Ascomycota</taxon>
        <taxon>Pezizomycotina</taxon>
        <taxon>Orbiliomycetes</taxon>
        <taxon>Orbiliales</taxon>
        <taxon>Orbiliaceae</taxon>
        <taxon>Dactylellina</taxon>
    </lineage>
</organism>
<dbReference type="AlphaFoldDB" id="S8AEQ2"/>
<gene>
    <name evidence="2" type="ORF">H072_4539</name>
</gene>
<comment type="caution">
    <text evidence="2">The sequence shown here is derived from an EMBL/GenBank/DDBJ whole genome shotgun (WGS) entry which is preliminary data.</text>
</comment>
<dbReference type="STRING" id="1284197.S8AEQ2"/>
<keyword evidence="3" id="KW-1185">Reference proteome</keyword>
<sequence length="362" mass="41688">MQPAKAMNTLMDILATQPLPKYNMISDRRGSQRTRSKSKSKLRLRQLQLHESDNDSEKTLLNFNLPKEVIEVSTDTETTLSELEGSRKRWTWFHIQACLTVFNITLFIGTAFCYYETFLAHSPFPWYSKGMNGQLSAFSYYSPLLDVVDVPIKVEQINGSLFPGPSPSIYRLPPSPEVDEAWETVSRVAMFNISTSDVVKLGKDPAKTVRLPESLGFPPETHLAQLDSIHQIHCLNALRKAVFFNYYFDAKKKKKLNRLHWIHLSHCAGIILQNLMCQANLDVITLNWVNTQVNPFPDFSVNKKCRDFGAIKKWQDENKLSEELLRKIVRPKEYVELPSPIQDILNAFKEAKTPWDFDWSSM</sequence>
<dbReference type="InterPro" id="IPR021765">
    <property type="entry name" value="UstYa-like"/>
</dbReference>
<protein>
    <submittedName>
        <fullName evidence="2">Uncharacterized protein</fullName>
    </submittedName>
</protein>
<dbReference type="GO" id="GO:0043386">
    <property type="term" value="P:mycotoxin biosynthetic process"/>
    <property type="evidence" value="ECO:0007669"/>
    <property type="project" value="InterPro"/>
</dbReference>
<dbReference type="PANTHER" id="PTHR33365:SF14">
    <property type="entry name" value="TAT PATHWAY SIGNAL SEQUENCE"/>
    <property type="match status" value="1"/>
</dbReference>
<evidence type="ECO:0000313" key="3">
    <source>
        <dbReference type="Proteomes" id="UP000015100"/>
    </source>
</evidence>
<dbReference type="OrthoDB" id="3687641at2759"/>
<proteinExistence type="inferred from homology"/>
<dbReference type="Pfam" id="PF11807">
    <property type="entry name" value="UstYa"/>
    <property type="match status" value="1"/>
</dbReference>
<comment type="similarity">
    <text evidence="1">Belongs to the ustYa family.</text>
</comment>
<evidence type="ECO:0000313" key="2">
    <source>
        <dbReference type="EMBL" id="EPS41535.1"/>
    </source>
</evidence>
<dbReference type="eggNOG" id="ENOG502S0D8">
    <property type="taxonomic scope" value="Eukaryota"/>
</dbReference>
<reference evidence="2 3" key="1">
    <citation type="journal article" date="2013" name="PLoS Genet.">
        <title>Genomic mechanisms accounting for the adaptation to parasitism in nematode-trapping fungi.</title>
        <authorList>
            <person name="Meerupati T."/>
            <person name="Andersson K.M."/>
            <person name="Friman E."/>
            <person name="Kumar D."/>
            <person name="Tunlid A."/>
            <person name="Ahren D."/>
        </authorList>
    </citation>
    <scope>NUCLEOTIDE SEQUENCE [LARGE SCALE GENOMIC DNA]</scope>
    <source>
        <strain evidence="2 3">CBS 200.50</strain>
    </source>
</reference>
<dbReference type="PANTHER" id="PTHR33365">
    <property type="entry name" value="YALI0B05434P"/>
    <property type="match status" value="1"/>
</dbReference>
<accession>S8AEQ2</accession>
<reference evidence="3" key="2">
    <citation type="submission" date="2013-04" db="EMBL/GenBank/DDBJ databases">
        <title>Genomic mechanisms accounting for the adaptation to parasitism in nematode-trapping fungi.</title>
        <authorList>
            <person name="Ahren D.G."/>
        </authorList>
    </citation>
    <scope>NUCLEOTIDE SEQUENCE [LARGE SCALE GENOMIC DNA]</scope>
    <source>
        <strain evidence="3">CBS 200.50</strain>
    </source>
</reference>